<dbReference type="Pfam" id="PF13568">
    <property type="entry name" value="OMP_b-brl_2"/>
    <property type="match status" value="1"/>
</dbReference>
<protein>
    <submittedName>
        <fullName evidence="3">Porin family protein</fullName>
    </submittedName>
</protein>
<keyword evidence="4" id="KW-1185">Reference proteome</keyword>
<evidence type="ECO:0000313" key="3">
    <source>
        <dbReference type="EMBL" id="WPU93653.1"/>
    </source>
</evidence>
<feature type="domain" description="Outer membrane protein beta-barrel" evidence="2">
    <location>
        <begin position="36"/>
        <end position="194"/>
    </location>
</feature>
<keyword evidence="1" id="KW-0732">Signal</keyword>
<sequence>MKKFVFLAICLFTAGIASAQTYYGPRHRPRHYVQERRRPYNDFNQVKVGLTAGLNLSNTIDAYDPRFSSGTIAGFNAGLTFDIPVAYPFSFAPEILFSQKGFKAYTDYGKFTQRTNYIDIPLLAKFRLAPGFNFLLGPELTFLTSTKNTYDTGFNTSYEERYNGHYGDQSYVAGVVGVSFDINRSVELRGRYNIDFSRNTSDNNDLPDFRNQVWQIGLGFKFQ</sequence>
<organism evidence="3 4">
    <name type="scientific">Mucilaginibacter sabulilitoris</name>
    <dbReference type="NCBI Taxonomy" id="1173583"/>
    <lineage>
        <taxon>Bacteria</taxon>
        <taxon>Pseudomonadati</taxon>
        <taxon>Bacteroidota</taxon>
        <taxon>Sphingobacteriia</taxon>
        <taxon>Sphingobacteriales</taxon>
        <taxon>Sphingobacteriaceae</taxon>
        <taxon>Mucilaginibacter</taxon>
    </lineage>
</organism>
<evidence type="ECO:0000256" key="1">
    <source>
        <dbReference type="SAM" id="SignalP"/>
    </source>
</evidence>
<accession>A0ABZ0TN81</accession>
<proteinExistence type="predicted"/>
<gene>
    <name evidence="3" type="ORF">SNE25_30510</name>
</gene>
<dbReference type="RefSeq" id="WP_321562787.1">
    <property type="nucleotide sequence ID" value="NZ_CP139558.1"/>
</dbReference>
<evidence type="ECO:0000259" key="2">
    <source>
        <dbReference type="Pfam" id="PF13568"/>
    </source>
</evidence>
<name>A0ABZ0TN81_9SPHI</name>
<feature type="signal peptide" evidence="1">
    <location>
        <begin position="1"/>
        <end position="19"/>
    </location>
</feature>
<feature type="chain" id="PRO_5047431598" evidence="1">
    <location>
        <begin position="20"/>
        <end position="223"/>
    </location>
</feature>
<evidence type="ECO:0000313" key="4">
    <source>
        <dbReference type="Proteomes" id="UP001324380"/>
    </source>
</evidence>
<dbReference type="EMBL" id="CP139558">
    <property type="protein sequence ID" value="WPU93653.1"/>
    <property type="molecule type" value="Genomic_DNA"/>
</dbReference>
<dbReference type="InterPro" id="IPR025665">
    <property type="entry name" value="Beta-barrel_OMP_2"/>
</dbReference>
<dbReference type="Proteomes" id="UP001324380">
    <property type="component" value="Chromosome"/>
</dbReference>
<reference evidence="3 4" key="1">
    <citation type="submission" date="2023-11" db="EMBL/GenBank/DDBJ databases">
        <title>Analysis of the Genomes of Mucilaginibacter gossypii cycad 4 and M. sabulilitoris SNA2: microbes with the potential for plant growth promotion.</title>
        <authorList>
            <person name="Hirsch A.M."/>
            <person name="Humm E."/>
            <person name="Rubbi M."/>
            <person name="Del Vecchio G."/>
            <person name="Ha S.M."/>
            <person name="Pellegrini M."/>
            <person name="Gunsalus R.P."/>
        </authorList>
    </citation>
    <scope>NUCLEOTIDE SEQUENCE [LARGE SCALE GENOMIC DNA]</scope>
    <source>
        <strain evidence="3 4">SNA2</strain>
    </source>
</reference>